<dbReference type="AlphaFoldDB" id="A0A139GWU0"/>
<evidence type="ECO:0000313" key="3">
    <source>
        <dbReference type="Proteomes" id="UP000070133"/>
    </source>
</evidence>
<gene>
    <name evidence="2" type="ORF">AC578_5556</name>
</gene>
<sequence length="291" mass="33080">MARTRRKLPSSSSSIASSSLSTPMSSRITSAATSRTPSPSDSTPTRPFAHAFRFFDLPAELRLRVYENVLHLQKPIDLEPNNYRAILPRLSCFLVCRRMHEEAYRVFYAQTIRLFPYHGRFFTTKYPLLMRLPPRYREVIKTMELRLGPGWSKPPRCQNTQPRLGLPDCKTMRTLKIFVECDPSDDIFNGFRGANATEETYMCFCVDLLTGILDQVPSLETIEIDAWSGVKKDAPLIKALKMQVEERKKTLVWGPLRGWQDKERPGVVGIENALASLSISSEAPRVLAVQA</sequence>
<dbReference type="Proteomes" id="UP000070133">
    <property type="component" value="Unassembled WGS sequence"/>
</dbReference>
<organism evidence="2 3">
    <name type="scientific">Pseudocercospora eumusae</name>
    <dbReference type="NCBI Taxonomy" id="321146"/>
    <lineage>
        <taxon>Eukaryota</taxon>
        <taxon>Fungi</taxon>
        <taxon>Dikarya</taxon>
        <taxon>Ascomycota</taxon>
        <taxon>Pezizomycotina</taxon>
        <taxon>Dothideomycetes</taxon>
        <taxon>Dothideomycetidae</taxon>
        <taxon>Mycosphaerellales</taxon>
        <taxon>Mycosphaerellaceae</taxon>
        <taxon>Pseudocercospora</taxon>
    </lineage>
</organism>
<feature type="compositionally biased region" description="Low complexity" evidence="1">
    <location>
        <begin position="9"/>
        <end position="45"/>
    </location>
</feature>
<protein>
    <recommendedName>
        <fullName evidence="4">F-box domain-containing protein</fullName>
    </recommendedName>
</protein>
<dbReference type="EMBL" id="LFZN01000271">
    <property type="protein sequence ID" value="KXS94649.1"/>
    <property type="molecule type" value="Genomic_DNA"/>
</dbReference>
<feature type="region of interest" description="Disordered" evidence="1">
    <location>
        <begin position="1"/>
        <end position="45"/>
    </location>
</feature>
<comment type="caution">
    <text evidence="2">The sequence shown here is derived from an EMBL/GenBank/DDBJ whole genome shotgun (WGS) entry which is preliminary data.</text>
</comment>
<evidence type="ECO:0008006" key="4">
    <source>
        <dbReference type="Google" id="ProtNLM"/>
    </source>
</evidence>
<dbReference type="InterPro" id="IPR038883">
    <property type="entry name" value="AN11006-like"/>
</dbReference>
<keyword evidence="3" id="KW-1185">Reference proteome</keyword>
<dbReference type="EMBL" id="LFZN01000271">
    <property type="protein sequence ID" value="KXS94650.1"/>
    <property type="molecule type" value="Genomic_DNA"/>
</dbReference>
<proteinExistence type="predicted"/>
<reference evidence="2 3" key="1">
    <citation type="submission" date="2015-07" db="EMBL/GenBank/DDBJ databases">
        <title>Comparative genomics of the Sigatoka disease complex on banana suggests a link between parallel evolutionary changes in Pseudocercospora fijiensis and Pseudocercospora eumusae and increased virulence on the banana host.</title>
        <authorList>
            <person name="Chang T.-C."/>
            <person name="Salvucci A."/>
            <person name="Crous P.W."/>
            <person name="Stergiopoulos I."/>
        </authorList>
    </citation>
    <scope>NUCLEOTIDE SEQUENCE [LARGE SCALE GENOMIC DNA]</scope>
    <source>
        <strain evidence="2 3">CBS 114824</strain>
    </source>
</reference>
<name>A0A139GWU0_9PEZI</name>
<dbReference type="OrthoDB" id="7771656at2759"/>
<evidence type="ECO:0000313" key="2">
    <source>
        <dbReference type="EMBL" id="KXS94650.1"/>
    </source>
</evidence>
<accession>A0A139GWU0</accession>
<dbReference type="PANTHER" id="PTHR42085">
    <property type="entry name" value="F-BOX DOMAIN-CONTAINING PROTEIN"/>
    <property type="match status" value="1"/>
</dbReference>
<dbReference type="PANTHER" id="PTHR42085:SF2">
    <property type="entry name" value="F-BOX DOMAIN-CONTAINING PROTEIN"/>
    <property type="match status" value="1"/>
</dbReference>
<evidence type="ECO:0000256" key="1">
    <source>
        <dbReference type="SAM" id="MobiDB-lite"/>
    </source>
</evidence>